<dbReference type="SMART" id="SM00054">
    <property type="entry name" value="EFh"/>
    <property type="match status" value="3"/>
</dbReference>
<dbReference type="RefSeq" id="WP_149851854.1">
    <property type="nucleotide sequence ID" value="NZ_VUOB01000041.1"/>
</dbReference>
<evidence type="ECO:0000259" key="1">
    <source>
        <dbReference type="PROSITE" id="PS50222"/>
    </source>
</evidence>
<dbReference type="GO" id="GO:0005509">
    <property type="term" value="F:calcium ion binding"/>
    <property type="evidence" value="ECO:0007669"/>
    <property type="project" value="InterPro"/>
</dbReference>
<organism evidence="2 3">
    <name type="scientific">Solihabitans fulvus</name>
    <dbReference type="NCBI Taxonomy" id="1892852"/>
    <lineage>
        <taxon>Bacteria</taxon>
        <taxon>Bacillati</taxon>
        <taxon>Actinomycetota</taxon>
        <taxon>Actinomycetes</taxon>
        <taxon>Pseudonocardiales</taxon>
        <taxon>Pseudonocardiaceae</taxon>
        <taxon>Solihabitans</taxon>
    </lineage>
</organism>
<dbReference type="Gene3D" id="1.10.238.10">
    <property type="entry name" value="EF-hand"/>
    <property type="match status" value="1"/>
</dbReference>
<dbReference type="Pfam" id="PF13202">
    <property type="entry name" value="EF-hand_5"/>
    <property type="match status" value="1"/>
</dbReference>
<dbReference type="CDD" id="cd00051">
    <property type="entry name" value="EFh"/>
    <property type="match status" value="1"/>
</dbReference>
<dbReference type="PROSITE" id="PS50222">
    <property type="entry name" value="EF_HAND_2"/>
    <property type="match status" value="1"/>
</dbReference>
<proteinExistence type="predicted"/>
<evidence type="ECO:0000313" key="2">
    <source>
        <dbReference type="EMBL" id="KAA2258825.1"/>
    </source>
</evidence>
<evidence type="ECO:0000313" key="3">
    <source>
        <dbReference type="Proteomes" id="UP000323454"/>
    </source>
</evidence>
<dbReference type="SUPFAM" id="SSF47473">
    <property type="entry name" value="EF-hand"/>
    <property type="match status" value="1"/>
</dbReference>
<gene>
    <name evidence="2" type="ORF">F0L68_23690</name>
</gene>
<feature type="domain" description="EF-hand" evidence="1">
    <location>
        <begin position="132"/>
        <end position="167"/>
    </location>
</feature>
<dbReference type="InterPro" id="IPR011992">
    <property type="entry name" value="EF-hand-dom_pair"/>
</dbReference>
<dbReference type="Proteomes" id="UP000323454">
    <property type="component" value="Unassembled WGS sequence"/>
</dbReference>
<accession>A0A5B2X6J6</accession>
<keyword evidence="3" id="KW-1185">Reference proteome</keyword>
<dbReference type="OrthoDB" id="7356823at2"/>
<dbReference type="InterPro" id="IPR018247">
    <property type="entry name" value="EF_Hand_1_Ca_BS"/>
</dbReference>
<dbReference type="PROSITE" id="PS00018">
    <property type="entry name" value="EF_HAND_1"/>
    <property type="match status" value="2"/>
</dbReference>
<dbReference type="InterPro" id="IPR002048">
    <property type="entry name" value="EF_hand_dom"/>
</dbReference>
<dbReference type="AlphaFoldDB" id="A0A5B2X6J6"/>
<sequence length="179" mass="19433">MSTVTSDKLDKRFNTLDHDNNGWIERGDVFVTARGVLAQFGVSPDSPKAATLINNLLNVWDSLAGLLNPDVYRPISVEEFRVVVTAHTLGHSDGYTQLFQPVVLALVDIADTNGDGVIEKTEGIRLLIALGTAEADAEKAFQAIDVDQDGQLSVHELVAAFRAYFLSEDPQHRASSLLG</sequence>
<dbReference type="EMBL" id="VUOB01000041">
    <property type="protein sequence ID" value="KAA2258825.1"/>
    <property type="molecule type" value="Genomic_DNA"/>
</dbReference>
<reference evidence="2 3" key="2">
    <citation type="submission" date="2019-09" db="EMBL/GenBank/DDBJ databases">
        <authorList>
            <person name="Jin C."/>
        </authorList>
    </citation>
    <scope>NUCLEOTIDE SEQUENCE [LARGE SCALE GENOMIC DNA]</scope>
    <source>
        <strain evidence="2 3">AN110305</strain>
    </source>
</reference>
<protein>
    <recommendedName>
        <fullName evidence="1">EF-hand domain-containing protein</fullName>
    </recommendedName>
</protein>
<name>A0A5B2X6J6_9PSEU</name>
<dbReference type="Pfam" id="PF13405">
    <property type="entry name" value="EF-hand_6"/>
    <property type="match status" value="1"/>
</dbReference>
<comment type="caution">
    <text evidence="2">The sequence shown here is derived from an EMBL/GenBank/DDBJ whole genome shotgun (WGS) entry which is preliminary data.</text>
</comment>
<reference evidence="2 3" key="1">
    <citation type="submission" date="2019-09" db="EMBL/GenBank/DDBJ databases">
        <title>Goodfellowia gen. nov., a new genus of the Pseudonocardineae related to Actinoalloteichus, containing Goodfellowia coeruleoviolacea gen. nov., comb. nov. gen. nov., comb. nov.</title>
        <authorList>
            <person name="Labeda D."/>
        </authorList>
    </citation>
    <scope>NUCLEOTIDE SEQUENCE [LARGE SCALE GENOMIC DNA]</scope>
    <source>
        <strain evidence="2 3">AN110305</strain>
    </source>
</reference>